<evidence type="ECO:0000313" key="2">
    <source>
        <dbReference type="Proteomes" id="UP000555728"/>
    </source>
</evidence>
<protein>
    <submittedName>
        <fullName evidence="1">Uncharacterized protein</fullName>
    </submittedName>
</protein>
<accession>A0A7W6RXM4</accession>
<proteinExistence type="predicted"/>
<keyword evidence="2" id="KW-1185">Reference proteome</keyword>
<dbReference type="AlphaFoldDB" id="A0A7W6RXM4"/>
<gene>
    <name evidence="1" type="ORF">GGD88_000826</name>
</gene>
<sequence>MPSERRVRHVPRPLAVRATEPFDTAEAAWFWVQRARLNRAEGARLTADPLAAARPCDPDDIVRAVQRLARAAVLTRRHLRVLDRHGRRLTPPDARLPEEEADAALWAEALDRLTGPLRRKGIVA</sequence>
<evidence type="ECO:0000313" key="1">
    <source>
        <dbReference type="EMBL" id="MBB4285109.1"/>
    </source>
</evidence>
<comment type="caution">
    <text evidence="1">The sequence shown here is derived from an EMBL/GenBank/DDBJ whole genome shotgun (WGS) entry which is preliminary data.</text>
</comment>
<dbReference type="Proteomes" id="UP000555728">
    <property type="component" value="Unassembled WGS sequence"/>
</dbReference>
<name>A0A7W6RXM4_9PROT</name>
<dbReference type="EMBL" id="JACIGI010000005">
    <property type="protein sequence ID" value="MBB4285109.1"/>
    <property type="molecule type" value="Genomic_DNA"/>
</dbReference>
<organism evidence="1 2">
    <name type="scientific">Roseospira goensis</name>
    <dbReference type="NCBI Taxonomy" id="391922"/>
    <lineage>
        <taxon>Bacteria</taxon>
        <taxon>Pseudomonadati</taxon>
        <taxon>Pseudomonadota</taxon>
        <taxon>Alphaproteobacteria</taxon>
        <taxon>Rhodospirillales</taxon>
        <taxon>Rhodospirillaceae</taxon>
        <taxon>Roseospira</taxon>
    </lineage>
</organism>
<reference evidence="1 2" key="1">
    <citation type="submission" date="2020-08" db="EMBL/GenBank/DDBJ databases">
        <title>Genome sequencing of Purple Non-Sulfur Bacteria from various extreme environments.</title>
        <authorList>
            <person name="Mayer M."/>
        </authorList>
    </citation>
    <scope>NUCLEOTIDE SEQUENCE [LARGE SCALE GENOMIC DNA]</scope>
    <source>
        <strain evidence="1 2">JA135</strain>
    </source>
</reference>
<dbReference type="RefSeq" id="WP_184432009.1">
    <property type="nucleotide sequence ID" value="NZ_JACIGI010000005.1"/>
</dbReference>